<reference evidence="1" key="2">
    <citation type="journal article" date="2015" name="Data Brief">
        <title>Shoot transcriptome of the giant reed, Arundo donax.</title>
        <authorList>
            <person name="Barrero R.A."/>
            <person name="Guerrero F.D."/>
            <person name="Moolhuijzen P."/>
            <person name="Goolsby J.A."/>
            <person name="Tidwell J."/>
            <person name="Bellgard S.E."/>
            <person name="Bellgard M.I."/>
        </authorList>
    </citation>
    <scope>NUCLEOTIDE SEQUENCE</scope>
    <source>
        <tissue evidence="1">Shoot tissue taken approximately 20 cm above the soil surface</tissue>
    </source>
</reference>
<protein>
    <submittedName>
        <fullName evidence="1">Uncharacterized protein</fullName>
    </submittedName>
</protein>
<sequence>MRLINVEHQACLLLAASMNPTDSFQFLARNLYHGYCNQFTS</sequence>
<reference evidence="1" key="1">
    <citation type="submission" date="2014-09" db="EMBL/GenBank/DDBJ databases">
        <authorList>
            <person name="Magalhaes I.L.F."/>
            <person name="Oliveira U."/>
            <person name="Santos F.R."/>
            <person name="Vidigal T.H.D.A."/>
            <person name="Brescovit A.D."/>
            <person name="Santos A.J."/>
        </authorList>
    </citation>
    <scope>NUCLEOTIDE SEQUENCE</scope>
    <source>
        <tissue evidence="1">Shoot tissue taken approximately 20 cm above the soil surface</tissue>
    </source>
</reference>
<evidence type="ECO:0000313" key="1">
    <source>
        <dbReference type="EMBL" id="JAD65708.1"/>
    </source>
</evidence>
<organism evidence="1">
    <name type="scientific">Arundo donax</name>
    <name type="common">Giant reed</name>
    <name type="synonym">Donax arundinaceus</name>
    <dbReference type="NCBI Taxonomy" id="35708"/>
    <lineage>
        <taxon>Eukaryota</taxon>
        <taxon>Viridiplantae</taxon>
        <taxon>Streptophyta</taxon>
        <taxon>Embryophyta</taxon>
        <taxon>Tracheophyta</taxon>
        <taxon>Spermatophyta</taxon>
        <taxon>Magnoliopsida</taxon>
        <taxon>Liliopsida</taxon>
        <taxon>Poales</taxon>
        <taxon>Poaceae</taxon>
        <taxon>PACMAD clade</taxon>
        <taxon>Arundinoideae</taxon>
        <taxon>Arundineae</taxon>
        <taxon>Arundo</taxon>
    </lineage>
</organism>
<proteinExistence type="predicted"/>
<dbReference type="EMBL" id="GBRH01232187">
    <property type="protein sequence ID" value="JAD65708.1"/>
    <property type="molecule type" value="Transcribed_RNA"/>
</dbReference>
<dbReference type="AlphaFoldDB" id="A0A0A9BU41"/>
<accession>A0A0A9BU41</accession>
<name>A0A0A9BU41_ARUDO</name>